<accession>A0A7W7Y3X9</accession>
<gene>
    <name evidence="2" type="ORF">HNR37_000937</name>
</gene>
<dbReference type="AlphaFoldDB" id="A0A7W7Y3X9"/>
<dbReference type="RefSeq" id="WP_183730639.1">
    <property type="nucleotide sequence ID" value="NZ_JACHID010000004.1"/>
</dbReference>
<evidence type="ECO:0000313" key="3">
    <source>
        <dbReference type="Proteomes" id="UP000528322"/>
    </source>
</evidence>
<protein>
    <submittedName>
        <fullName evidence="2">Uncharacterized protein</fullName>
    </submittedName>
</protein>
<evidence type="ECO:0000256" key="1">
    <source>
        <dbReference type="SAM" id="SignalP"/>
    </source>
</evidence>
<keyword evidence="1" id="KW-0732">Signal</keyword>
<sequence>MRKINFLAILLLLTPALSHALVLDSTNPDTIFHYTGSQIAINRVGLELADLTVEAGEPEQVGNTWQRTVELHYELAADNYLIYNYTEELPVNINQQTGAVTLVEPVAEPNPAAQLDFPLWQNQDGERFHIMVRRQVDSLNLEVIKIALEPYASPHDPEPERPPVAEPYWYDEQTGFNQVRDINSPNLFHYRDDAGNHIVVRFSRYRIDRSNPIVGGNFASVREVASKRYQRLDEGFFEPDEFTREVSANCVNRRNDTEIFSYFAQKDDNHNIRTDLIWIPYEIKYGTGFYLEVTAEGPGITPYNVGSPADTFLRSITPRCRYYGFNQ</sequence>
<comment type="caution">
    <text evidence="2">The sequence shown here is derived from an EMBL/GenBank/DDBJ whole genome shotgun (WGS) entry which is preliminary data.</text>
</comment>
<proteinExistence type="predicted"/>
<evidence type="ECO:0000313" key="2">
    <source>
        <dbReference type="EMBL" id="MBB5021625.1"/>
    </source>
</evidence>
<keyword evidence="3" id="KW-1185">Reference proteome</keyword>
<reference evidence="2 3" key="1">
    <citation type="submission" date="2020-08" db="EMBL/GenBank/DDBJ databases">
        <title>Genomic Encyclopedia of Type Strains, Phase IV (KMG-IV): sequencing the most valuable type-strain genomes for metagenomic binning, comparative biology and taxonomic classification.</title>
        <authorList>
            <person name="Goeker M."/>
        </authorList>
    </citation>
    <scope>NUCLEOTIDE SEQUENCE [LARGE SCALE GENOMIC DNA]</scope>
    <source>
        <strain evidence="2 3">DSM 22071</strain>
    </source>
</reference>
<name>A0A7W7Y3X9_9BACT</name>
<dbReference type="Proteomes" id="UP000528322">
    <property type="component" value="Unassembled WGS sequence"/>
</dbReference>
<organism evidence="2 3">
    <name type="scientific">Desulfurispira natronophila</name>
    <dbReference type="NCBI Taxonomy" id="682562"/>
    <lineage>
        <taxon>Bacteria</taxon>
        <taxon>Pseudomonadati</taxon>
        <taxon>Chrysiogenota</taxon>
        <taxon>Chrysiogenia</taxon>
        <taxon>Chrysiogenales</taxon>
        <taxon>Chrysiogenaceae</taxon>
        <taxon>Desulfurispira</taxon>
    </lineage>
</organism>
<feature type="signal peptide" evidence="1">
    <location>
        <begin position="1"/>
        <end position="20"/>
    </location>
</feature>
<dbReference type="EMBL" id="JACHID010000004">
    <property type="protein sequence ID" value="MBB5021625.1"/>
    <property type="molecule type" value="Genomic_DNA"/>
</dbReference>
<feature type="chain" id="PRO_5030590602" evidence="1">
    <location>
        <begin position="21"/>
        <end position="327"/>
    </location>
</feature>